<protein>
    <submittedName>
        <fullName evidence="2">Glycosyl transferases group 1</fullName>
    </submittedName>
</protein>
<dbReference type="SUPFAM" id="SSF53756">
    <property type="entry name" value="UDP-Glycosyltransferase/glycogen phosphorylase"/>
    <property type="match status" value="1"/>
</dbReference>
<name>A0A1H2VPP6_9FIRM</name>
<dbReference type="OrthoDB" id="9768685at2"/>
<evidence type="ECO:0000256" key="1">
    <source>
        <dbReference type="ARBA" id="ARBA00022679"/>
    </source>
</evidence>
<dbReference type="Gene3D" id="3.40.50.2000">
    <property type="entry name" value="Glycogen Phosphorylase B"/>
    <property type="match status" value="2"/>
</dbReference>
<proteinExistence type="predicted"/>
<accession>A0A1H2VPP6</accession>
<dbReference type="PANTHER" id="PTHR46401:SF2">
    <property type="entry name" value="GLYCOSYLTRANSFERASE WBBK-RELATED"/>
    <property type="match status" value="1"/>
</dbReference>
<sequence>MVKCNKWKTGCDKCPQLDTYPKSFFVDNSKQNYLKKNEAYQGIKNLTIITPSEWLAGLVKQSVLSEFPVEVVNNKINLEVFKPIPSDVRNKYAIKTKYMVLGVAVSWDQAKGLQDIFDLRKILPMEYSIVLVGGGSDQKLLDGIIGIPRTKDQLELAKLYTAADVFINPTHQDNYPTVNLEARACGTPVVTYDVGGSPESAGGKYIVEENDIRGMKELICKICQEKHEPLET</sequence>
<dbReference type="Proteomes" id="UP000182429">
    <property type="component" value="Unassembled WGS sequence"/>
</dbReference>
<organism evidence="2 3">
    <name type="scientific">Kandleria vitulina</name>
    <dbReference type="NCBI Taxonomy" id="1630"/>
    <lineage>
        <taxon>Bacteria</taxon>
        <taxon>Bacillati</taxon>
        <taxon>Bacillota</taxon>
        <taxon>Erysipelotrichia</taxon>
        <taxon>Erysipelotrichales</taxon>
        <taxon>Coprobacillaceae</taxon>
        <taxon>Kandleria</taxon>
    </lineage>
</organism>
<dbReference type="EMBL" id="FNNF01000036">
    <property type="protein sequence ID" value="SDW69964.1"/>
    <property type="molecule type" value="Genomic_DNA"/>
</dbReference>
<dbReference type="AlphaFoldDB" id="A0A1H2VPP6"/>
<evidence type="ECO:0000313" key="2">
    <source>
        <dbReference type="EMBL" id="SDW69964.1"/>
    </source>
</evidence>
<keyword evidence="1 2" id="KW-0808">Transferase</keyword>
<gene>
    <name evidence="2" type="ORF">SAMN04487759_13614</name>
</gene>
<dbReference type="PANTHER" id="PTHR46401">
    <property type="entry name" value="GLYCOSYLTRANSFERASE WBBK-RELATED"/>
    <property type="match status" value="1"/>
</dbReference>
<dbReference type="GO" id="GO:0016757">
    <property type="term" value="F:glycosyltransferase activity"/>
    <property type="evidence" value="ECO:0007669"/>
    <property type="project" value="TreeGrafter"/>
</dbReference>
<evidence type="ECO:0000313" key="3">
    <source>
        <dbReference type="Proteomes" id="UP000182429"/>
    </source>
</evidence>
<reference evidence="2 3" key="1">
    <citation type="submission" date="2016-10" db="EMBL/GenBank/DDBJ databases">
        <authorList>
            <person name="de Groot N.N."/>
        </authorList>
    </citation>
    <scope>NUCLEOTIDE SEQUENCE [LARGE SCALE GENOMIC DNA]</scope>
    <source>
        <strain evidence="2 3">S3b</strain>
    </source>
</reference>
<dbReference type="RefSeq" id="WP_074687148.1">
    <property type="nucleotide sequence ID" value="NZ_FNNF01000036.1"/>
</dbReference>
<dbReference type="Pfam" id="PF13692">
    <property type="entry name" value="Glyco_trans_1_4"/>
    <property type="match status" value="1"/>
</dbReference>